<evidence type="ECO:0000313" key="10">
    <source>
        <dbReference type="EMBL" id="KIY96840.1"/>
    </source>
</evidence>
<evidence type="ECO:0000256" key="7">
    <source>
        <dbReference type="ARBA" id="ARBA00022989"/>
    </source>
</evidence>
<keyword evidence="4" id="KW-0812">Transmembrane</keyword>
<dbReference type="RefSeq" id="XP_013895860.1">
    <property type="nucleotide sequence ID" value="XM_014040406.1"/>
</dbReference>
<dbReference type="AlphaFoldDB" id="A0A0D2MQA2"/>
<evidence type="ECO:0000256" key="2">
    <source>
        <dbReference type="ARBA" id="ARBA00009726"/>
    </source>
</evidence>
<comment type="subcellular location">
    <subcellularLocation>
        <location evidence="1">Membrane</location>
        <topology evidence="1">Multi-pass membrane protein</topology>
    </subcellularLocation>
</comment>
<dbReference type="CDD" id="cd03244">
    <property type="entry name" value="ABCC_MRP_domain2"/>
    <property type="match status" value="1"/>
</dbReference>
<dbReference type="EMBL" id="KK102820">
    <property type="protein sequence ID" value="KIY96840.1"/>
    <property type="molecule type" value="Genomic_DNA"/>
</dbReference>
<dbReference type="SMART" id="SM00382">
    <property type="entry name" value="AAA"/>
    <property type="match status" value="1"/>
</dbReference>
<dbReference type="PROSITE" id="PS50893">
    <property type="entry name" value="ABC_TRANSPORTER_2"/>
    <property type="match status" value="1"/>
</dbReference>
<dbReference type="InterPro" id="IPR003593">
    <property type="entry name" value="AAA+_ATPase"/>
</dbReference>
<evidence type="ECO:0000256" key="3">
    <source>
        <dbReference type="ARBA" id="ARBA00022448"/>
    </source>
</evidence>
<dbReference type="SUPFAM" id="SSF52540">
    <property type="entry name" value="P-loop containing nucleoside triphosphate hydrolases"/>
    <property type="match status" value="1"/>
</dbReference>
<keyword evidence="11" id="KW-1185">Reference proteome</keyword>
<keyword evidence="5" id="KW-0547">Nucleotide-binding</keyword>
<dbReference type="GO" id="GO:0016887">
    <property type="term" value="F:ATP hydrolysis activity"/>
    <property type="evidence" value="ECO:0007669"/>
    <property type="project" value="InterPro"/>
</dbReference>
<evidence type="ECO:0000256" key="6">
    <source>
        <dbReference type="ARBA" id="ARBA00022840"/>
    </source>
</evidence>
<feature type="domain" description="ABC transporter" evidence="9">
    <location>
        <begin position="1"/>
        <end position="201"/>
    </location>
</feature>
<dbReference type="FunFam" id="3.40.50.300:FF:000838">
    <property type="entry name" value="ABC multidrug transporter (Eurofung)"/>
    <property type="match status" value="1"/>
</dbReference>
<proteinExistence type="inferred from homology"/>
<keyword evidence="10" id="KW-0560">Oxidoreductase</keyword>
<evidence type="ECO:0000256" key="1">
    <source>
        <dbReference type="ARBA" id="ARBA00004141"/>
    </source>
</evidence>
<dbReference type="InterPro" id="IPR027417">
    <property type="entry name" value="P-loop_NTPase"/>
</dbReference>
<dbReference type="Gene3D" id="3.40.50.300">
    <property type="entry name" value="P-loop containing nucleotide triphosphate hydrolases"/>
    <property type="match status" value="1"/>
</dbReference>
<keyword evidence="7" id="KW-1133">Transmembrane helix</keyword>
<evidence type="ECO:0000259" key="9">
    <source>
        <dbReference type="PROSITE" id="PS50893"/>
    </source>
</evidence>
<dbReference type="OrthoDB" id="6500128at2759"/>
<reference evidence="10 11" key="1">
    <citation type="journal article" date="2013" name="BMC Genomics">
        <title>Reconstruction of the lipid metabolism for the microalga Monoraphidium neglectum from its genome sequence reveals characteristics suitable for biofuel production.</title>
        <authorList>
            <person name="Bogen C."/>
            <person name="Al-Dilaimi A."/>
            <person name="Albersmeier A."/>
            <person name="Wichmann J."/>
            <person name="Grundmann M."/>
            <person name="Rupp O."/>
            <person name="Lauersen K.J."/>
            <person name="Blifernez-Klassen O."/>
            <person name="Kalinowski J."/>
            <person name="Goesmann A."/>
            <person name="Mussgnug J.H."/>
            <person name="Kruse O."/>
        </authorList>
    </citation>
    <scope>NUCLEOTIDE SEQUENCE [LARGE SCALE GENOMIC DNA]</scope>
    <source>
        <strain evidence="10 11">SAG 48.87</strain>
    </source>
</reference>
<dbReference type="Pfam" id="PF00005">
    <property type="entry name" value="ABC_tran"/>
    <property type="match status" value="1"/>
</dbReference>
<dbReference type="KEGG" id="mng:MNEG_11124"/>
<keyword evidence="3" id="KW-0813">Transport</keyword>
<dbReference type="InterPro" id="IPR003439">
    <property type="entry name" value="ABC_transporter-like_ATP-bd"/>
</dbReference>
<evidence type="ECO:0000256" key="8">
    <source>
        <dbReference type="ARBA" id="ARBA00023136"/>
    </source>
</evidence>
<dbReference type="PANTHER" id="PTHR24223">
    <property type="entry name" value="ATP-BINDING CASSETTE SUB-FAMILY C"/>
    <property type="match status" value="1"/>
</dbReference>
<dbReference type="PANTHER" id="PTHR24223:SF453">
    <property type="entry name" value="ABC TRANSPORTER"/>
    <property type="match status" value="1"/>
</dbReference>
<keyword evidence="8" id="KW-0472">Membrane</keyword>
<dbReference type="Proteomes" id="UP000054498">
    <property type="component" value="Unassembled WGS sequence"/>
</dbReference>
<sequence length="219" mass="23473">MKGCGKSTLMMTLFRMVEPCGGAIYIDGLDMSKIGLTDLRSRLSLVPQDPVIFSGSVRSNLDPFGQAPSDVVIWEALRQAGIDELVRSLGSGLDSSIQEGGNNLSAGQRQLLCMARALLRSSRILVLDEATSNVDSASDGLIQRTIRTAFADCTVLTIAHRLHTIVDADRVMVLDQGELLEFDSPARLMGLPGGIFRGLVEEASRQHAAPSDKSDEASA</sequence>
<dbReference type="GeneID" id="25728355"/>
<dbReference type="GO" id="GO:0016020">
    <property type="term" value="C:membrane"/>
    <property type="evidence" value="ECO:0007669"/>
    <property type="project" value="UniProtKB-SubCell"/>
</dbReference>
<dbReference type="InterPro" id="IPR017871">
    <property type="entry name" value="ABC_transporter-like_CS"/>
</dbReference>
<comment type="similarity">
    <text evidence="2">Belongs to the ABC transporter superfamily. ABCC family. Conjugate transporter (TC 3.A.1.208) subfamily.</text>
</comment>
<dbReference type="PROSITE" id="PS00211">
    <property type="entry name" value="ABC_TRANSPORTER_1"/>
    <property type="match status" value="1"/>
</dbReference>
<dbReference type="STRING" id="145388.A0A0D2MQA2"/>
<name>A0A0D2MQA2_9CHLO</name>
<protein>
    <submittedName>
        <fullName evidence="10">ATP-binding cassette transporter</fullName>
        <ecNumber evidence="10">1.3.1.74</ecNumber>
    </submittedName>
</protein>
<dbReference type="GO" id="GO:0005524">
    <property type="term" value="F:ATP binding"/>
    <property type="evidence" value="ECO:0007669"/>
    <property type="project" value="UniProtKB-KW"/>
</dbReference>
<evidence type="ECO:0000256" key="5">
    <source>
        <dbReference type="ARBA" id="ARBA00022741"/>
    </source>
</evidence>
<dbReference type="GO" id="GO:0032440">
    <property type="term" value="F:2-alkenal reductase [NAD(P)H] activity"/>
    <property type="evidence" value="ECO:0007669"/>
    <property type="project" value="UniProtKB-EC"/>
</dbReference>
<dbReference type="GO" id="GO:0042626">
    <property type="term" value="F:ATPase-coupled transmembrane transporter activity"/>
    <property type="evidence" value="ECO:0007669"/>
    <property type="project" value="TreeGrafter"/>
</dbReference>
<keyword evidence="6 10" id="KW-0067">ATP-binding</keyword>
<dbReference type="EC" id="1.3.1.74" evidence="10"/>
<evidence type="ECO:0000256" key="4">
    <source>
        <dbReference type="ARBA" id="ARBA00022692"/>
    </source>
</evidence>
<gene>
    <name evidence="10" type="ORF">MNEG_11124</name>
</gene>
<dbReference type="InterPro" id="IPR050173">
    <property type="entry name" value="ABC_transporter_C-like"/>
</dbReference>
<evidence type="ECO:0000313" key="11">
    <source>
        <dbReference type="Proteomes" id="UP000054498"/>
    </source>
</evidence>
<accession>A0A0D2MQA2</accession>
<organism evidence="10 11">
    <name type="scientific">Monoraphidium neglectum</name>
    <dbReference type="NCBI Taxonomy" id="145388"/>
    <lineage>
        <taxon>Eukaryota</taxon>
        <taxon>Viridiplantae</taxon>
        <taxon>Chlorophyta</taxon>
        <taxon>core chlorophytes</taxon>
        <taxon>Chlorophyceae</taxon>
        <taxon>CS clade</taxon>
        <taxon>Sphaeropleales</taxon>
        <taxon>Selenastraceae</taxon>
        <taxon>Monoraphidium</taxon>
    </lineage>
</organism>